<reference evidence="5 6" key="1">
    <citation type="journal article" date="2020" name="ISME J.">
        <title>Uncovering the hidden diversity of litter-decomposition mechanisms in mushroom-forming fungi.</title>
        <authorList>
            <person name="Floudas D."/>
            <person name="Bentzer J."/>
            <person name="Ahren D."/>
            <person name="Johansson T."/>
            <person name="Persson P."/>
            <person name="Tunlid A."/>
        </authorList>
    </citation>
    <scope>NUCLEOTIDE SEQUENCE [LARGE SCALE GENOMIC DNA]</scope>
    <source>
        <strain evidence="5 6">CBS 406.79</strain>
    </source>
</reference>
<keyword evidence="2" id="KW-0489">Methyltransferase</keyword>
<comment type="caution">
    <text evidence="5">The sequence shown here is derived from an EMBL/GenBank/DDBJ whole genome shotgun (WGS) entry which is preliminary data.</text>
</comment>
<evidence type="ECO:0000313" key="5">
    <source>
        <dbReference type="EMBL" id="KAF5392504.1"/>
    </source>
</evidence>
<dbReference type="PANTHER" id="PTHR10629">
    <property type="entry name" value="CYTOSINE-SPECIFIC METHYLTRANSFERASE"/>
    <property type="match status" value="1"/>
</dbReference>
<evidence type="ECO:0000256" key="4">
    <source>
        <dbReference type="ARBA" id="ARBA00022691"/>
    </source>
</evidence>
<dbReference type="InterPro" id="IPR050390">
    <property type="entry name" value="C5-Methyltransferase"/>
</dbReference>
<dbReference type="PANTHER" id="PTHR10629:SF52">
    <property type="entry name" value="DNA (CYTOSINE-5)-METHYLTRANSFERASE 1"/>
    <property type="match status" value="1"/>
</dbReference>
<dbReference type="Gene3D" id="3.90.120.10">
    <property type="entry name" value="DNA Methylase, subunit A, domain 2"/>
    <property type="match status" value="2"/>
</dbReference>
<dbReference type="AlphaFoldDB" id="A0A8H5HZK3"/>
<sequence>MGYQVRFSPLQAAHYGAPQGRARFFLLAALPNMPLPAFPQPTHYFPRAGVSPRLRLEMDNGRTVAVIRTAQGTALFPMVTIADAVDDLRRFDWKHPWISEWTPKQRLDASKRAETIPSISCTMDSPWWGLSEQDIPYEHSPKTRFQLQARRENLQSNIQHYTRKLPLKTAERVINVQLFPGSDHQGIPEKLAEFQYWNPASSVAKNRSKLSLYKRLDPQSYFRTTITNVSPTAKQSAVIHPLCRRILTVRELLRSQGMPDDFAVCALDDNVITMVLTNHRAVGNAVPWPLSIALGREIKKALQKKWEQREEIIID</sequence>
<protein>
    <recommendedName>
        <fullName evidence="1">DNA (cytosine-5-)-methyltransferase</fullName>
        <ecNumber evidence="1">2.1.1.37</ecNumber>
    </recommendedName>
</protein>
<dbReference type="Gene3D" id="3.40.50.150">
    <property type="entry name" value="Vaccinia Virus protein VP39"/>
    <property type="match status" value="1"/>
</dbReference>
<accession>A0A8H5HZK3</accession>
<dbReference type="Proteomes" id="UP000518752">
    <property type="component" value="Unassembled WGS sequence"/>
</dbReference>
<dbReference type="InterPro" id="IPR029063">
    <property type="entry name" value="SAM-dependent_MTases_sf"/>
</dbReference>
<dbReference type="EMBL" id="JAACJN010000005">
    <property type="protein sequence ID" value="KAF5392504.1"/>
    <property type="molecule type" value="Genomic_DNA"/>
</dbReference>
<dbReference type="GO" id="GO:0032259">
    <property type="term" value="P:methylation"/>
    <property type="evidence" value="ECO:0007669"/>
    <property type="project" value="UniProtKB-KW"/>
</dbReference>
<dbReference type="GO" id="GO:0005634">
    <property type="term" value="C:nucleus"/>
    <property type="evidence" value="ECO:0007669"/>
    <property type="project" value="TreeGrafter"/>
</dbReference>
<dbReference type="EC" id="2.1.1.37" evidence="1"/>
<evidence type="ECO:0000256" key="2">
    <source>
        <dbReference type="ARBA" id="ARBA00022603"/>
    </source>
</evidence>
<dbReference type="SUPFAM" id="SSF53335">
    <property type="entry name" value="S-adenosyl-L-methionine-dependent methyltransferases"/>
    <property type="match status" value="1"/>
</dbReference>
<dbReference type="OrthoDB" id="5376140at2759"/>
<keyword evidence="6" id="KW-1185">Reference proteome</keyword>
<organism evidence="5 6">
    <name type="scientific">Collybiopsis confluens</name>
    <dbReference type="NCBI Taxonomy" id="2823264"/>
    <lineage>
        <taxon>Eukaryota</taxon>
        <taxon>Fungi</taxon>
        <taxon>Dikarya</taxon>
        <taxon>Basidiomycota</taxon>
        <taxon>Agaricomycotina</taxon>
        <taxon>Agaricomycetes</taxon>
        <taxon>Agaricomycetidae</taxon>
        <taxon>Agaricales</taxon>
        <taxon>Marasmiineae</taxon>
        <taxon>Omphalotaceae</taxon>
        <taxon>Collybiopsis</taxon>
    </lineage>
</organism>
<name>A0A8H5HZK3_9AGAR</name>
<evidence type="ECO:0000256" key="1">
    <source>
        <dbReference type="ARBA" id="ARBA00011975"/>
    </source>
</evidence>
<dbReference type="GO" id="GO:0044027">
    <property type="term" value="P:negative regulation of gene expression via chromosomal CpG island methylation"/>
    <property type="evidence" value="ECO:0007669"/>
    <property type="project" value="TreeGrafter"/>
</dbReference>
<gene>
    <name evidence="5" type="ORF">D9757_002234</name>
</gene>
<proteinExistence type="predicted"/>
<keyword evidence="4" id="KW-0949">S-adenosyl-L-methionine</keyword>
<keyword evidence="3" id="KW-0808">Transferase</keyword>
<dbReference type="Pfam" id="PF00145">
    <property type="entry name" value="DNA_methylase"/>
    <property type="match status" value="1"/>
</dbReference>
<evidence type="ECO:0000256" key="3">
    <source>
        <dbReference type="ARBA" id="ARBA00022679"/>
    </source>
</evidence>
<dbReference type="GO" id="GO:0003677">
    <property type="term" value="F:DNA binding"/>
    <property type="evidence" value="ECO:0007669"/>
    <property type="project" value="TreeGrafter"/>
</dbReference>
<dbReference type="InterPro" id="IPR001525">
    <property type="entry name" value="C5_MeTfrase"/>
</dbReference>
<dbReference type="GO" id="GO:0003886">
    <property type="term" value="F:DNA (cytosine-5-)-methyltransferase activity"/>
    <property type="evidence" value="ECO:0007669"/>
    <property type="project" value="UniProtKB-EC"/>
</dbReference>
<evidence type="ECO:0000313" key="6">
    <source>
        <dbReference type="Proteomes" id="UP000518752"/>
    </source>
</evidence>